<organism evidence="12 13">
    <name type="scientific">Pigmentiphaga soli</name>
    <dbReference type="NCBI Taxonomy" id="1007095"/>
    <lineage>
        <taxon>Bacteria</taxon>
        <taxon>Pseudomonadati</taxon>
        <taxon>Pseudomonadota</taxon>
        <taxon>Betaproteobacteria</taxon>
        <taxon>Burkholderiales</taxon>
        <taxon>Alcaligenaceae</taxon>
        <taxon>Pigmentiphaga</taxon>
    </lineage>
</organism>
<dbReference type="SUPFAM" id="SSF143631">
    <property type="entry name" value="ApbE-like"/>
    <property type="match status" value="1"/>
</dbReference>
<evidence type="ECO:0000256" key="7">
    <source>
        <dbReference type="ARBA" id="ARBA00022827"/>
    </source>
</evidence>
<comment type="caution">
    <text evidence="12">The sequence shown here is derived from an EMBL/GenBank/DDBJ whole genome shotgun (WGS) entry which is preliminary data.</text>
</comment>
<evidence type="ECO:0000256" key="9">
    <source>
        <dbReference type="ARBA" id="ARBA00031306"/>
    </source>
</evidence>
<keyword evidence="6 11" id="KW-0479">Metal-binding</keyword>
<dbReference type="Pfam" id="PF02424">
    <property type="entry name" value="ApbE"/>
    <property type="match status" value="1"/>
</dbReference>
<evidence type="ECO:0000256" key="6">
    <source>
        <dbReference type="ARBA" id="ARBA00022723"/>
    </source>
</evidence>
<comment type="catalytic activity">
    <reaction evidence="10 11">
        <text>L-threonyl-[protein] + FAD = FMN-L-threonyl-[protein] + AMP + H(+)</text>
        <dbReference type="Rhea" id="RHEA:36847"/>
        <dbReference type="Rhea" id="RHEA-COMP:11060"/>
        <dbReference type="Rhea" id="RHEA-COMP:11061"/>
        <dbReference type="ChEBI" id="CHEBI:15378"/>
        <dbReference type="ChEBI" id="CHEBI:30013"/>
        <dbReference type="ChEBI" id="CHEBI:57692"/>
        <dbReference type="ChEBI" id="CHEBI:74257"/>
        <dbReference type="ChEBI" id="CHEBI:456215"/>
        <dbReference type="EC" id="2.7.1.180"/>
    </reaction>
</comment>
<evidence type="ECO:0000256" key="1">
    <source>
        <dbReference type="ARBA" id="ARBA00001946"/>
    </source>
</evidence>
<dbReference type="InterPro" id="IPR003374">
    <property type="entry name" value="ApbE-like_sf"/>
</dbReference>
<evidence type="ECO:0000256" key="3">
    <source>
        <dbReference type="ARBA" id="ARBA00016337"/>
    </source>
</evidence>
<dbReference type="Proteomes" id="UP001501671">
    <property type="component" value="Unassembled WGS sequence"/>
</dbReference>
<evidence type="ECO:0000256" key="5">
    <source>
        <dbReference type="ARBA" id="ARBA00022679"/>
    </source>
</evidence>
<comment type="cofactor">
    <cofactor evidence="1">
        <name>Mg(2+)</name>
        <dbReference type="ChEBI" id="CHEBI:18420"/>
    </cofactor>
</comment>
<dbReference type="EMBL" id="BAABFO010000012">
    <property type="protein sequence ID" value="GAA4334998.1"/>
    <property type="molecule type" value="Genomic_DNA"/>
</dbReference>
<evidence type="ECO:0000313" key="12">
    <source>
        <dbReference type="EMBL" id="GAA4334998.1"/>
    </source>
</evidence>
<accession>A0ABP8H6E5</accession>
<keyword evidence="7 11" id="KW-0274">FAD</keyword>
<evidence type="ECO:0000256" key="8">
    <source>
        <dbReference type="ARBA" id="ARBA00022842"/>
    </source>
</evidence>
<dbReference type="EC" id="2.7.1.180" evidence="2 11"/>
<evidence type="ECO:0000256" key="10">
    <source>
        <dbReference type="ARBA" id="ARBA00048540"/>
    </source>
</evidence>
<evidence type="ECO:0000256" key="11">
    <source>
        <dbReference type="PIRNR" id="PIRNR006268"/>
    </source>
</evidence>
<reference evidence="13" key="1">
    <citation type="journal article" date="2019" name="Int. J. Syst. Evol. Microbiol.">
        <title>The Global Catalogue of Microorganisms (GCM) 10K type strain sequencing project: providing services to taxonomists for standard genome sequencing and annotation.</title>
        <authorList>
            <consortium name="The Broad Institute Genomics Platform"/>
            <consortium name="The Broad Institute Genome Sequencing Center for Infectious Disease"/>
            <person name="Wu L."/>
            <person name="Ma J."/>
        </authorList>
    </citation>
    <scope>NUCLEOTIDE SEQUENCE [LARGE SCALE GENOMIC DNA]</scope>
    <source>
        <strain evidence="13">JCM 17666</strain>
    </source>
</reference>
<dbReference type="PIRSF" id="PIRSF006268">
    <property type="entry name" value="ApbE"/>
    <property type="match status" value="1"/>
</dbReference>
<protein>
    <recommendedName>
        <fullName evidence="3 11">FAD:protein FMN transferase</fullName>
        <ecNumber evidence="2 11">2.7.1.180</ecNumber>
    </recommendedName>
    <alternativeName>
        <fullName evidence="9 11">Flavin transferase</fullName>
    </alternativeName>
</protein>
<sequence length="337" mass="35236">MNRVLVPLALSPGTAPPGGAVRHLHGASMGTSWSVRLAGDGRIAIADIEALVRRELDAVIAQMSTWEPGSDISRFNAAPAGSWHALPAAFATVVDCALTVAAQSGGAFDPAVGPLVDLWGFGPHGRPGTIPPEAELQRLRAQAGWRRLEFDRAGRRLRQPGGVRLDLSGIAKGYAVDAVAAALARAGIGNCLVEVGGELRGSGVKPDGTPWWVELEQPSHGAGENGAPALPRTLLALHGLAVATSGDYRRFFDRAGRRYAHTIDPRTGCPVEHAPASVAVVHPECMAADALATALTVLGLDEGERWARRHGLAARFIARGEGGFTEILTPALAAMLE</sequence>
<name>A0ABP8H6E5_9BURK</name>
<keyword evidence="5 11" id="KW-0808">Transferase</keyword>
<comment type="similarity">
    <text evidence="11">Belongs to the ApbE family.</text>
</comment>
<evidence type="ECO:0000313" key="13">
    <source>
        <dbReference type="Proteomes" id="UP001501671"/>
    </source>
</evidence>
<dbReference type="Gene3D" id="3.10.520.10">
    <property type="entry name" value="ApbE-like domains"/>
    <property type="match status" value="1"/>
</dbReference>
<dbReference type="GO" id="GO:0016740">
    <property type="term" value="F:transferase activity"/>
    <property type="evidence" value="ECO:0007669"/>
    <property type="project" value="UniProtKB-KW"/>
</dbReference>
<dbReference type="PANTHER" id="PTHR30040:SF2">
    <property type="entry name" value="FAD:PROTEIN FMN TRANSFERASE"/>
    <property type="match status" value="1"/>
</dbReference>
<proteinExistence type="inferred from homology"/>
<dbReference type="RefSeq" id="WP_345250454.1">
    <property type="nucleotide sequence ID" value="NZ_BAABFO010000012.1"/>
</dbReference>
<gene>
    <name evidence="12" type="ORF">GCM10023144_27820</name>
</gene>
<keyword evidence="4 11" id="KW-0285">Flavoprotein</keyword>
<dbReference type="InterPro" id="IPR024932">
    <property type="entry name" value="ApbE"/>
</dbReference>
<evidence type="ECO:0000256" key="4">
    <source>
        <dbReference type="ARBA" id="ARBA00022630"/>
    </source>
</evidence>
<keyword evidence="13" id="KW-1185">Reference proteome</keyword>
<evidence type="ECO:0000256" key="2">
    <source>
        <dbReference type="ARBA" id="ARBA00011955"/>
    </source>
</evidence>
<dbReference type="PANTHER" id="PTHR30040">
    <property type="entry name" value="THIAMINE BIOSYNTHESIS LIPOPROTEIN APBE"/>
    <property type="match status" value="1"/>
</dbReference>
<keyword evidence="8 11" id="KW-0460">Magnesium</keyword>